<feature type="compositionally biased region" description="Basic and acidic residues" evidence="2">
    <location>
        <begin position="1117"/>
        <end position="1136"/>
    </location>
</feature>
<feature type="compositionally biased region" description="Basic and acidic residues" evidence="2">
    <location>
        <begin position="403"/>
        <end position="414"/>
    </location>
</feature>
<feature type="compositionally biased region" description="Basic and acidic residues" evidence="2">
    <location>
        <begin position="1458"/>
        <end position="1473"/>
    </location>
</feature>
<feature type="compositionally biased region" description="Acidic residues" evidence="2">
    <location>
        <begin position="711"/>
        <end position="720"/>
    </location>
</feature>
<feature type="compositionally biased region" description="Polar residues" evidence="2">
    <location>
        <begin position="500"/>
        <end position="520"/>
    </location>
</feature>
<keyword evidence="4" id="KW-1185">Reference proteome</keyword>
<feature type="region of interest" description="Disordered" evidence="2">
    <location>
        <begin position="1339"/>
        <end position="1393"/>
    </location>
</feature>
<feature type="compositionally biased region" description="Basic and acidic residues" evidence="2">
    <location>
        <begin position="1518"/>
        <end position="1539"/>
    </location>
</feature>
<keyword evidence="1" id="KW-0175">Coiled coil</keyword>
<feature type="coiled-coil region" evidence="1">
    <location>
        <begin position="294"/>
        <end position="346"/>
    </location>
</feature>
<proteinExistence type="predicted"/>
<feature type="compositionally biased region" description="Polar residues" evidence="2">
    <location>
        <begin position="1431"/>
        <end position="1444"/>
    </location>
</feature>
<sequence>MRQAMGQVPATKKEIYIKTSTGEFRFEGISQTFTKRLYEWEERRGIRPESSTIALLDPNYKAPEKENQEKPRSPELMRLVRSKSESSIAADMVVTSPNSHPSSLSLHDMEQEEGGIQVESKAASEPTLAGEECTTPKVAVLVQLEEVVDEGGSPSFNHPTTPYAPAEITRNIDSSGSEEDVTRRKLVDDDEAIFMNLNPLDSARDQGTYRSLLQENISLMDKLRQKEDLCRALEHQMGDIDTKMDNVADQHLRTLEKLHRQVTIIMKDSGSVPTEEGDFLFMANDDPEANQRLINQLRARIAELEMQSDHLKEEKEQLEMAFKLHKEQETEIAESLVIRIRELQDAGAEVNIQTVQCQTDDLPNIMEKGQADPIHSLQEESHEELGTKSETMNPSREFVVAKIKESSERREHRSREHRKVRKAPPKKVQKLHNLTGDLLFQAKRLEQALVSKHGLEKRGDSHTNTGHPHVHQHRSLRGRSSLRLAGDVSISQRRQREQTARTWSSIEAITVPSESPSQDAGTKDLIGSGSLEGKQSSESFGGLVTSSRSLRLPSSMHSCDPQDLLAMNAELSRMAKELRVEMMKMWSFRESTSPESETSECIEKQCREGDKSMPRDSSLCETDRLVAEANEVFQSIALLKREEGSPSSPHASRSPSTQSRRSPSTLSLSKRRESGGYEDKLSRRNPEKERSRSSTVSSSKRNSSRQQKQEEYDDDEEDEVPGSKECLYMSSGPTLDELIKRSQIDDEVDRGWEGARRRSSDGLSTVTSGPSRSHSPSPSIASSAPEAETSSRLDETEDTISLSGTWKTATTSTVKSGEHILSSSFEWEDENHDEKNRLKGKWKTEDEKDNSTSFKRRLKNLQQASEGNKSFETEVTTTSPIAGRNLKTRRISDTQVEYDSFGQSKRDECFVNTFSRTVYDDEALTAGRLSRNPSVRKANSQDREETFWKRLRSMPSTASQDFSHIDRSPDVFVQTKRTIFTVQGGALNSDQARATPTFVENQEYALTSPKLTRRDSKKLDAQKITEIPTENKTNISHCEEKTKHVEEAKNILLPKTSTPLHSPSMVLSEKERLKTKKDKESNDEITGNESIISIKPLLPLTETETTRDVPHAEAVNEESKNNNIKNHDDSKDEIKRVSRTPSPSPNRQSSHSPRQITPVQLPMHTPMVAMLFQMSPPTSPPIESKRKVLEAVNEGVPTVRNIIQKFNQRITENQELLGSPFRSPPTSPPWQSPRSQRRIIADLAKGSQIIKTQKQTEVSANINSSGVVQKSLSTSVLMKTDVQSHIQRSASSSLVQNADSSNEIYSTSDIKVSPPETASVNIPSTGKLWQVSPEMTPTITPQTSPFVSPAITPGPTDTDTSYYDLDVSLDDPSFQGLPTGSNQTGDKSPSGRLRAIKIKKARDEFLLRGVSPLSPERSCSPDSLKMRHRSGTASTDESWRNSGEISGRTPSPCPTMSRVDEALNEEENHDRPPKAALRRSRILKKESFRRQSAGCLLEESAPDHSVHVVKSTSIGELKSAERQHRHSVDTESRESRKSSIEPSIDSGKSPRGFFKLFRRHRSRDKKDMPSVQKLCRQSLLVDFAVGRNRAQSATQQPSGSQLFALPELDGEEPLNTPRTSKTLPRGSSGESVPLAPSRSCPSSPVAPHRSRTANWLARGRQIFKSRSPSPSKKAR</sequence>
<dbReference type="EMBL" id="JAXCGZ010009507">
    <property type="protein sequence ID" value="KAK7076938.1"/>
    <property type="molecule type" value="Genomic_DNA"/>
</dbReference>
<feature type="compositionally biased region" description="Basic residues" evidence="2">
    <location>
        <begin position="415"/>
        <end position="426"/>
    </location>
</feature>
<feature type="region of interest" description="Disordered" evidence="2">
    <location>
        <begin position="1051"/>
        <end position="1157"/>
    </location>
</feature>
<name>A0AAN8X9F8_HALRR</name>
<dbReference type="Proteomes" id="UP001381693">
    <property type="component" value="Unassembled WGS sequence"/>
</dbReference>
<feature type="compositionally biased region" description="Low complexity" evidence="2">
    <location>
        <begin position="693"/>
        <end position="706"/>
    </location>
</feature>
<feature type="region of interest" description="Disordered" evidence="2">
    <location>
        <begin position="589"/>
        <end position="619"/>
    </location>
</feature>
<feature type="compositionally biased region" description="Low complexity" evidence="2">
    <location>
        <begin position="1664"/>
        <end position="1675"/>
    </location>
</feature>
<evidence type="ECO:0000256" key="2">
    <source>
        <dbReference type="SAM" id="MobiDB-lite"/>
    </source>
</evidence>
<feature type="compositionally biased region" description="Polar residues" evidence="2">
    <location>
        <begin position="1139"/>
        <end position="1157"/>
    </location>
</feature>
<feature type="compositionally biased region" description="Polar residues" evidence="2">
    <location>
        <begin position="533"/>
        <end position="542"/>
    </location>
</feature>
<feature type="region of interest" description="Disordered" evidence="2">
    <location>
        <begin position="1608"/>
        <end position="1675"/>
    </location>
</feature>
<feature type="compositionally biased region" description="Polar residues" evidence="2">
    <location>
        <begin position="799"/>
        <end position="825"/>
    </location>
</feature>
<reference evidence="3 4" key="1">
    <citation type="submission" date="2023-11" db="EMBL/GenBank/DDBJ databases">
        <title>Halocaridina rubra genome assembly.</title>
        <authorList>
            <person name="Smith C."/>
        </authorList>
    </citation>
    <scope>NUCLEOTIDE SEQUENCE [LARGE SCALE GENOMIC DNA]</scope>
    <source>
        <strain evidence="3">EP-1</strain>
        <tissue evidence="3">Whole</tissue>
    </source>
</reference>
<feature type="region of interest" description="Disordered" evidence="2">
    <location>
        <begin position="403"/>
        <end position="426"/>
    </location>
</feature>
<evidence type="ECO:0000256" key="1">
    <source>
        <dbReference type="SAM" id="Coils"/>
    </source>
</evidence>
<feature type="region of interest" description="Disordered" evidence="2">
    <location>
        <begin position="1513"/>
        <end position="1553"/>
    </location>
</feature>
<feature type="compositionally biased region" description="Basic and acidic residues" evidence="2">
    <location>
        <begin position="601"/>
        <end position="614"/>
    </location>
</feature>
<feature type="compositionally biased region" description="Basic and acidic residues" evidence="2">
    <location>
        <begin position="737"/>
        <end position="760"/>
    </location>
</feature>
<feature type="region of interest" description="Disordered" evidence="2">
    <location>
        <begin position="639"/>
        <end position="853"/>
    </location>
</feature>
<feature type="compositionally biased region" description="Polar residues" evidence="2">
    <location>
        <begin position="1376"/>
        <end position="1387"/>
    </location>
</feature>
<feature type="compositionally biased region" description="Low complexity" evidence="2">
    <location>
        <begin position="645"/>
        <end position="668"/>
    </location>
</feature>
<feature type="compositionally biased region" description="Basic and acidic residues" evidence="2">
    <location>
        <begin position="832"/>
        <end position="850"/>
    </location>
</feature>
<feature type="compositionally biased region" description="Basic residues" evidence="2">
    <location>
        <begin position="468"/>
        <end position="477"/>
    </location>
</feature>
<feature type="region of interest" description="Disordered" evidence="2">
    <location>
        <begin position="456"/>
        <end position="542"/>
    </location>
</feature>
<protein>
    <submittedName>
        <fullName evidence="3">Uncharacterized protein</fullName>
    </submittedName>
</protein>
<feature type="compositionally biased region" description="Low complexity" evidence="2">
    <location>
        <begin position="768"/>
        <end position="788"/>
    </location>
</feature>
<organism evidence="3 4">
    <name type="scientific">Halocaridina rubra</name>
    <name type="common">Hawaiian red shrimp</name>
    <dbReference type="NCBI Taxonomy" id="373956"/>
    <lineage>
        <taxon>Eukaryota</taxon>
        <taxon>Metazoa</taxon>
        <taxon>Ecdysozoa</taxon>
        <taxon>Arthropoda</taxon>
        <taxon>Crustacea</taxon>
        <taxon>Multicrustacea</taxon>
        <taxon>Malacostraca</taxon>
        <taxon>Eumalacostraca</taxon>
        <taxon>Eucarida</taxon>
        <taxon>Decapoda</taxon>
        <taxon>Pleocyemata</taxon>
        <taxon>Caridea</taxon>
        <taxon>Atyoidea</taxon>
        <taxon>Atyidae</taxon>
        <taxon>Halocaridina</taxon>
    </lineage>
</organism>
<evidence type="ECO:0000313" key="3">
    <source>
        <dbReference type="EMBL" id="KAK7076938.1"/>
    </source>
</evidence>
<feature type="region of interest" description="Disordered" evidence="2">
    <location>
        <begin position="1409"/>
        <end position="1482"/>
    </location>
</feature>
<accession>A0AAN8X9F8</accession>
<comment type="caution">
    <text evidence="3">The sequence shown here is derived from an EMBL/GenBank/DDBJ whole genome shotgun (WGS) entry which is preliminary data.</text>
</comment>
<feature type="compositionally biased region" description="Basic and acidic residues" evidence="2">
    <location>
        <begin position="1068"/>
        <end position="1082"/>
    </location>
</feature>
<gene>
    <name evidence="3" type="ORF">SK128_021469</name>
</gene>
<feature type="compositionally biased region" description="Basic and acidic residues" evidence="2">
    <location>
        <begin position="670"/>
        <end position="692"/>
    </location>
</feature>
<evidence type="ECO:0000313" key="4">
    <source>
        <dbReference type="Proteomes" id="UP001381693"/>
    </source>
</evidence>